<dbReference type="GO" id="GO:0005886">
    <property type="term" value="C:plasma membrane"/>
    <property type="evidence" value="ECO:0007669"/>
    <property type="project" value="TreeGrafter"/>
</dbReference>
<feature type="non-terminal residue" evidence="3">
    <location>
        <position position="171"/>
    </location>
</feature>
<protein>
    <recommendedName>
        <fullName evidence="2">Cationic amino acid transporter C-terminal domain-containing protein</fullName>
    </recommendedName>
</protein>
<keyword evidence="4" id="KW-1185">Reference proteome</keyword>
<dbReference type="GO" id="GO:0015171">
    <property type="term" value="F:amino acid transmembrane transporter activity"/>
    <property type="evidence" value="ECO:0007669"/>
    <property type="project" value="TreeGrafter"/>
</dbReference>
<keyword evidence="1" id="KW-0812">Transmembrane</keyword>
<evidence type="ECO:0000313" key="3">
    <source>
        <dbReference type="EMBL" id="CAD7630533.1"/>
    </source>
</evidence>
<keyword evidence="1" id="KW-1133">Transmembrane helix</keyword>
<feature type="transmembrane region" description="Helical" evidence="1">
    <location>
        <begin position="92"/>
        <end position="115"/>
    </location>
</feature>
<feature type="domain" description="Cationic amino acid transporter C-terminal" evidence="2">
    <location>
        <begin position="127"/>
        <end position="170"/>
    </location>
</feature>
<gene>
    <name evidence="3" type="ORF">OSB1V03_LOCUS10945</name>
</gene>
<reference evidence="3" key="1">
    <citation type="submission" date="2020-11" db="EMBL/GenBank/DDBJ databases">
        <authorList>
            <person name="Tran Van P."/>
        </authorList>
    </citation>
    <scope>NUCLEOTIDE SEQUENCE</scope>
</reference>
<organism evidence="3">
    <name type="scientific">Medioppia subpectinata</name>
    <dbReference type="NCBI Taxonomy" id="1979941"/>
    <lineage>
        <taxon>Eukaryota</taxon>
        <taxon>Metazoa</taxon>
        <taxon>Ecdysozoa</taxon>
        <taxon>Arthropoda</taxon>
        <taxon>Chelicerata</taxon>
        <taxon>Arachnida</taxon>
        <taxon>Acari</taxon>
        <taxon>Acariformes</taxon>
        <taxon>Sarcoptiformes</taxon>
        <taxon>Oribatida</taxon>
        <taxon>Brachypylina</taxon>
        <taxon>Oppioidea</taxon>
        <taxon>Oppiidae</taxon>
        <taxon>Medioppia</taxon>
    </lineage>
</organism>
<dbReference type="Proteomes" id="UP000759131">
    <property type="component" value="Unassembled WGS sequence"/>
</dbReference>
<keyword evidence="1" id="KW-0472">Membrane</keyword>
<name>A0A7R9KWU8_9ACAR</name>
<dbReference type="OrthoDB" id="6507024at2759"/>
<evidence type="ECO:0000259" key="2">
    <source>
        <dbReference type="Pfam" id="PF13906"/>
    </source>
</evidence>
<dbReference type="InterPro" id="IPR029485">
    <property type="entry name" value="CAT_C"/>
</dbReference>
<dbReference type="EMBL" id="OC862804">
    <property type="protein sequence ID" value="CAD7630533.1"/>
    <property type="molecule type" value="Genomic_DNA"/>
</dbReference>
<feature type="transmembrane region" description="Helical" evidence="1">
    <location>
        <begin position="127"/>
        <end position="148"/>
    </location>
</feature>
<sequence>MISYGYTASKIGLSDTDGDAHEVTPLKDSVDNEYTCKGDELHAYPSSPASDNSMNTNHFVGSSSDSNDNRVYSLLLIVLDSLFVALEDKLAAADITSIVVCSVIFVITIITIVALQSQPSSAKRISFQVPLVPWVPFLSVFVNFYLMLKLSTMTWIRFSVWMFIGLSIYIL</sequence>
<evidence type="ECO:0000256" key="1">
    <source>
        <dbReference type="SAM" id="Phobius"/>
    </source>
</evidence>
<dbReference type="PANTHER" id="PTHR43243:SF105">
    <property type="entry name" value="CATIONIC AMINO ACID TRANSPORTER C-TERMINAL DOMAIN-CONTAINING PROTEIN"/>
    <property type="match status" value="1"/>
</dbReference>
<dbReference type="Gene3D" id="1.20.1740.10">
    <property type="entry name" value="Amino acid/polyamine transporter I"/>
    <property type="match status" value="1"/>
</dbReference>
<dbReference type="PANTHER" id="PTHR43243">
    <property type="entry name" value="INNER MEMBRANE TRANSPORTER YGJI-RELATED"/>
    <property type="match status" value="1"/>
</dbReference>
<accession>A0A7R9KWU8</accession>
<proteinExistence type="predicted"/>
<dbReference type="Pfam" id="PF13906">
    <property type="entry name" value="AA_permease_C"/>
    <property type="match status" value="1"/>
</dbReference>
<dbReference type="EMBL" id="CAJPIZ010008229">
    <property type="protein sequence ID" value="CAG2110963.1"/>
    <property type="molecule type" value="Genomic_DNA"/>
</dbReference>
<evidence type="ECO:0000313" key="4">
    <source>
        <dbReference type="Proteomes" id="UP000759131"/>
    </source>
</evidence>
<dbReference type="AlphaFoldDB" id="A0A7R9KWU8"/>
<feature type="transmembrane region" description="Helical" evidence="1">
    <location>
        <begin position="154"/>
        <end position="170"/>
    </location>
</feature>